<evidence type="ECO:0000256" key="3">
    <source>
        <dbReference type="ARBA" id="ARBA00022692"/>
    </source>
</evidence>
<dbReference type="AlphaFoldDB" id="A0A9P9R7I9"/>
<evidence type="ECO:0000256" key="7">
    <source>
        <dbReference type="SAM" id="Phobius"/>
    </source>
</evidence>
<dbReference type="Gene3D" id="1.20.1740.10">
    <property type="entry name" value="Amino acid/polyamine transporter I"/>
    <property type="match status" value="1"/>
</dbReference>
<feature type="transmembrane region" description="Helical" evidence="7">
    <location>
        <begin position="79"/>
        <end position="104"/>
    </location>
</feature>
<feature type="region of interest" description="Disordered" evidence="6">
    <location>
        <begin position="1"/>
        <end position="31"/>
    </location>
</feature>
<feature type="transmembrane region" description="Helical" evidence="7">
    <location>
        <begin position="326"/>
        <end position="346"/>
    </location>
</feature>
<dbReference type="PANTHER" id="PTHR45649:SF24">
    <property type="entry name" value="TRANSPORT PROTEIN, PUTATIVE (AFU_ORTHOLOGUE AFUA_2G15150)-RELATED"/>
    <property type="match status" value="1"/>
</dbReference>
<evidence type="ECO:0000313" key="9">
    <source>
        <dbReference type="Proteomes" id="UP000736672"/>
    </source>
</evidence>
<evidence type="ECO:0000256" key="5">
    <source>
        <dbReference type="ARBA" id="ARBA00023136"/>
    </source>
</evidence>
<keyword evidence="4 7" id="KW-1133">Transmembrane helix</keyword>
<comment type="caution">
    <text evidence="8">The sequence shown here is derived from an EMBL/GenBank/DDBJ whole genome shotgun (WGS) entry which is preliminary data.</text>
</comment>
<protein>
    <submittedName>
        <fullName evidence="8">Amino acid/polyamine transporter I</fullName>
    </submittedName>
</protein>
<name>A0A9P9R7I9_FUSSL</name>
<dbReference type="InterPro" id="IPR002293">
    <property type="entry name" value="AA/rel_permease1"/>
</dbReference>
<accession>A0A9P9R7I9</accession>
<comment type="subcellular location">
    <subcellularLocation>
        <location evidence="1">Membrane</location>
        <topology evidence="1">Multi-pass membrane protein</topology>
    </subcellularLocation>
</comment>
<keyword evidence="2" id="KW-0813">Transport</keyword>
<keyword evidence="3 7" id="KW-0812">Transmembrane</keyword>
<dbReference type="GO" id="GO:0022857">
    <property type="term" value="F:transmembrane transporter activity"/>
    <property type="evidence" value="ECO:0007669"/>
    <property type="project" value="InterPro"/>
</dbReference>
<feature type="compositionally biased region" description="Polar residues" evidence="6">
    <location>
        <begin position="20"/>
        <end position="29"/>
    </location>
</feature>
<evidence type="ECO:0000256" key="2">
    <source>
        <dbReference type="ARBA" id="ARBA00022448"/>
    </source>
</evidence>
<dbReference type="OrthoDB" id="4476201at2759"/>
<evidence type="ECO:0000256" key="6">
    <source>
        <dbReference type="SAM" id="MobiDB-lite"/>
    </source>
</evidence>
<sequence>MASPVKDEFSPKSSQERRPSTQIGTSGETTVAPYGTTGHIKRDISGLSMVSLAFNICNSWAALASSFAVAISAGGTFTVIYGIMVVAAVYFAVALTLAELASVYPTAGGQYHFSSILAPKRLSRGISYVCGFAGTCSWVFLAGAVTILASQILLSFPAYYSNDYTPKNWHYFLVFQALNIAIHIYNLLLLKKTIWIHEVGFFLSLLAFLTISVTCLVRADKQPSSFVWNNFENNAGWPDGVTFLTGLVTPAVMFLGLDGAMHLAEECFNPEKTIPQALISTSIMGSVTGVAFSIAMCYGITDLDELVHTNIPIYALWRQATRSTTAATIFLAALFILTLFAINAIVQTASRMTWAFAQDGGLLGGRHLAAIHPKLQVPAWGLVANAFIVFILGCIYLGSSVAFNAVAGSSIILQMLSFSIPALLLMLRKRSADVLPPGRFIQLPNWVGWTANMTVVIFSVIEIIFFNFPPTFPTTGSSMSKFSLPALIIGTR</sequence>
<evidence type="ECO:0000256" key="4">
    <source>
        <dbReference type="ARBA" id="ARBA00022989"/>
    </source>
</evidence>
<feature type="transmembrane region" description="Helical" evidence="7">
    <location>
        <begin position="125"/>
        <end position="149"/>
    </location>
</feature>
<feature type="transmembrane region" description="Helical" evidence="7">
    <location>
        <begin position="405"/>
        <end position="425"/>
    </location>
</feature>
<dbReference type="GO" id="GO:0016020">
    <property type="term" value="C:membrane"/>
    <property type="evidence" value="ECO:0007669"/>
    <property type="project" value="UniProtKB-SubCell"/>
</dbReference>
<feature type="compositionally biased region" description="Basic and acidic residues" evidence="6">
    <location>
        <begin position="1"/>
        <end position="19"/>
    </location>
</feature>
<keyword evidence="9" id="KW-1185">Reference proteome</keyword>
<proteinExistence type="predicted"/>
<feature type="transmembrane region" description="Helical" evidence="7">
    <location>
        <begin position="379"/>
        <end position="399"/>
    </location>
</feature>
<evidence type="ECO:0000256" key="1">
    <source>
        <dbReference type="ARBA" id="ARBA00004141"/>
    </source>
</evidence>
<dbReference type="Pfam" id="PF13520">
    <property type="entry name" value="AA_permease_2"/>
    <property type="match status" value="1"/>
</dbReference>
<feature type="transmembrane region" description="Helical" evidence="7">
    <location>
        <begin position="200"/>
        <end position="219"/>
    </location>
</feature>
<feature type="transmembrane region" description="Helical" evidence="7">
    <location>
        <begin position="52"/>
        <end position="73"/>
    </location>
</feature>
<dbReference type="EMBL" id="JAGTJS010000005">
    <property type="protein sequence ID" value="KAH7268000.1"/>
    <property type="molecule type" value="Genomic_DNA"/>
</dbReference>
<keyword evidence="5 7" id="KW-0472">Membrane</keyword>
<feature type="transmembrane region" description="Helical" evidence="7">
    <location>
        <begin position="278"/>
        <end position="301"/>
    </location>
</feature>
<dbReference type="PANTHER" id="PTHR45649">
    <property type="entry name" value="AMINO-ACID PERMEASE BAT1"/>
    <property type="match status" value="1"/>
</dbReference>
<gene>
    <name evidence="8" type="ORF">B0J15DRAFT_390940</name>
</gene>
<organism evidence="8 9">
    <name type="scientific">Fusarium solani</name>
    <name type="common">Filamentous fungus</name>
    <dbReference type="NCBI Taxonomy" id="169388"/>
    <lineage>
        <taxon>Eukaryota</taxon>
        <taxon>Fungi</taxon>
        <taxon>Dikarya</taxon>
        <taxon>Ascomycota</taxon>
        <taxon>Pezizomycotina</taxon>
        <taxon>Sordariomycetes</taxon>
        <taxon>Hypocreomycetidae</taxon>
        <taxon>Hypocreales</taxon>
        <taxon>Nectriaceae</taxon>
        <taxon>Fusarium</taxon>
        <taxon>Fusarium solani species complex</taxon>
    </lineage>
</organism>
<dbReference type="Proteomes" id="UP000736672">
    <property type="component" value="Unassembled WGS sequence"/>
</dbReference>
<evidence type="ECO:0000313" key="8">
    <source>
        <dbReference type="EMBL" id="KAH7268000.1"/>
    </source>
</evidence>
<feature type="transmembrane region" description="Helical" evidence="7">
    <location>
        <begin position="169"/>
        <end position="188"/>
    </location>
</feature>
<feature type="transmembrane region" description="Helical" evidence="7">
    <location>
        <begin position="446"/>
        <end position="468"/>
    </location>
</feature>
<feature type="transmembrane region" description="Helical" evidence="7">
    <location>
        <begin position="239"/>
        <end position="257"/>
    </location>
</feature>
<dbReference type="PIRSF" id="PIRSF006060">
    <property type="entry name" value="AA_transporter"/>
    <property type="match status" value="1"/>
</dbReference>
<reference evidence="8" key="1">
    <citation type="journal article" date="2021" name="Nat. Commun.">
        <title>Genetic determinants of endophytism in the Arabidopsis root mycobiome.</title>
        <authorList>
            <person name="Mesny F."/>
            <person name="Miyauchi S."/>
            <person name="Thiergart T."/>
            <person name="Pickel B."/>
            <person name="Atanasova L."/>
            <person name="Karlsson M."/>
            <person name="Huettel B."/>
            <person name="Barry K.W."/>
            <person name="Haridas S."/>
            <person name="Chen C."/>
            <person name="Bauer D."/>
            <person name="Andreopoulos W."/>
            <person name="Pangilinan J."/>
            <person name="LaButti K."/>
            <person name="Riley R."/>
            <person name="Lipzen A."/>
            <person name="Clum A."/>
            <person name="Drula E."/>
            <person name="Henrissat B."/>
            <person name="Kohler A."/>
            <person name="Grigoriev I.V."/>
            <person name="Martin F.M."/>
            <person name="Hacquard S."/>
        </authorList>
    </citation>
    <scope>NUCLEOTIDE SEQUENCE</scope>
    <source>
        <strain evidence="8">FSSC 5 MPI-SDFR-AT-0091</strain>
    </source>
</reference>